<dbReference type="Gene3D" id="3.40.720.10">
    <property type="entry name" value="Alkaline Phosphatase, subunit A"/>
    <property type="match status" value="2"/>
</dbReference>
<sequence>MNPAPVKKLILVEMNEITWRLVDPLLAKGELPHFARLIARGARAAPVAEEEGADLDPWVSWTTVYTGRKVSEHGVKFLEQPPETVKGPRLWDIVADAGKPVGIFGSIMSWPPRKDVEGFWVPGTFSPGYETFPASLEPIQELNLTYTREHMPVGGDVRRRMGKLELVLKLKALGLRVATLARIAGFFARRATGAAQAWEKVSMQPLINFDFFERLWRKHRPVFATFHTNHVAHYQHRYWRATDPAPFLEKPDAEEVRKYGGAIRFGYRVADELLGRIMAMADADTTIVVASALAQQPYVTEEFRGGRSVIRMRDIHAVLDLIGATGRCRAYSVMAPQWNLEFDDAQVQQAAELALQQAYVGTPEHRLFACASAGNTLCINIRQKLPRPIDGAAECVFPTTGKRIRMDALCAEKDPTPKQGHHDRTGLLIMAGPDIAAGVDLGACSTLDLAPTMLKALQLDAPAHMTGYVLSAAFKDHVASPGIPAGHASAARATVDEAA</sequence>
<dbReference type="SUPFAM" id="SSF53649">
    <property type="entry name" value="Alkaline phosphatase-like"/>
    <property type="match status" value="1"/>
</dbReference>
<name>A0ABU9IYC4_9GAMM</name>
<comment type="caution">
    <text evidence="1">The sequence shown here is derived from an EMBL/GenBank/DDBJ whole genome shotgun (WGS) entry which is preliminary data.</text>
</comment>
<reference evidence="1 2" key="1">
    <citation type="submission" date="2024-04" db="EMBL/GenBank/DDBJ databases">
        <title>Draft genome sequence of Pseudoxanthomonas putridarboris WD12.</title>
        <authorList>
            <person name="Oh J."/>
        </authorList>
    </citation>
    <scope>NUCLEOTIDE SEQUENCE [LARGE SCALE GENOMIC DNA]</scope>
    <source>
        <strain evidence="1 2">WD12</strain>
    </source>
</reference>
<protein>
    <submittedName>
        <fullName evidence="1">Alkaline phosphatase family protein</fullName>
    </submittedName>
</protein>
<dbReference type="InterPro" id="IPR002591">
    <property type="entry name" value="Phosphodiest/P_Trfase"/>
</dbReference>
<dbReference type="EMBL" id="JBBWWT010000002">
    <property type="protein sequence ID" value="MEL1263980.1"/>
    <property type="molecule type" value="Genomic_DNA"/>
</dbReference>
<gene>
    <name evidence="1" type="ORF">AAD027_06285</name>
</gene>
<accession>A0ABU9IYC4</accession>
<keyword evidence="2" id="KW-1185">Reference proteome</keyword>
<organism evidence="1 2">
    <name type="scientific">Pseudoxanthomonas putridarboris</name>
    <dbReference type="NCBI Taxonomy" id="752605"/>
    <lineage>
        <taxon>Bacteria</taxon>
        <taxon>Pseudomonadati</taxon>
        <taxon>Pseudomonadota</taxon>
        <taxon>Gammaproteobacteria</taxon>
        <taxon>Lysobacterales</taxon>
        <taxon>Lysobacteraceae</taxon>
        <taxon>Pseudoxanthomonas</taxon>
    </lineage>
</organism>
<dbReference type="InterPro" id="IPR017850">
    <property type="entry name" value="Alkaline_phosphatase_core_sf"/>
</dbReference>
<evidence type="ECO:0000313" key="2">
    <source>
        <dbReference type="Proteomes" id="UP001459204"/>
    </source>
</evidence>
<dbReference type="Pfam" id="PF01663">
    <property type="entry name" value="Phosphodiest"/>
    <property type="match status" value="1"/>
</dbReference>
<proteinExistence type="predicted"/>
<evidence type="ECO:0000313" key="1">
    <source>
        <dbReference type="EMBL" id="MEL1263980.1"/>
    </source>
</evidence>
<dbReference type="Proteomes" id="UP001459204">
    <property type="component" value="Unassembled WGS sequence"/>
</dbReference>